<evidence type="ECO:0000313" key="5">
    <source>
        <dbReference type="EMBL" id="TXN37568.1"/>
    </source>
</evidence>
<accession>A0A5C8V9U7</accession>
<dbReference type="Pfam" id="PF07695">
    <property type="entry name" value="7TMR-DISM_7TM"/>
    <property type="match status" value="1"/>
</dbReference>
<evidence type="ECO:0000259" key="3">
    <source>
        <dbReference type="Pfam" id="PF06580"/>
    </source>
</evidence>
<dbReference type="InterPro" id="IPR010559">
    <property type="entry name" value="Sig_transdc_His_kin_internal"/>
</dbReference>
<feature type="transmembrane region" description="Helical" evidence="1">
    <location>
        <begin position="341"/>
        <end position="362"/>
    </location>
</feature>
<keyword evidence="1" id="KW-1133">Transmembrane helix</keyword>
<protein>
    <recommendedName>
        <fullName evidence="7">Signal transduction histidine kinase internal region domain-containing protein</fullName>
    </recommendedName>
</protein>
<dbReference type="Gene3D" id="3.30.565.10">
    <property type="entry name" value="Histidine kinase-like ATPase, C-terminal domain"/>
    <property type="match status" value="1"/>
</dbReference>
<keyword evidence="2" id="KW-0732">Signal</keyword>
<evidence type="ECO:0008006" key="7">
    <source>
        <dbReference type="Google" id="ProtNLM"/>
    </source>
</evidence>
<evidence type="ECO:0000313" key="6">
    <source>
        <dbReference type="Proteomes" id="UP000321456"/>
    </source>
</evidence>
<dbReference type="InterPro" id="IPR050640">
    <property type="entry name" value="Bact_2-comp_sensor_kinase"/>
</dbReference>
<evidence type="ECO:0000256" key="2">
    <source>
        <dbReference type="SAM" id="SignalP"/>
    </source>
</evidence>
<dbReference type="EMBL" id="VRUR01000001">
    <property type="protein sequence ID" value="TXN37568.1"/>
    <property type="molecule type" value="Genomic_DNA"/>
</dbReference>
<dbReference type="Proteomes" id="UP000321456">
    <property type="component" value="Unassembled WGS sequence"/>
</dbReference>
<dbReference type="SUPFAM" id="SSF55874">
    <property type="entry name" value="ATPase domain of HSP90 chaperone/DNA topoisomerase II/histidine kinase"/>
    <property type="match status" value="1"/>
</dbReference>
<dbReference type="PANTHER" id="PTHR34220:SF7">
    <property type="entry name" value="SENSOR HISTIDINE KINASE YPDA"/>
    <property type="match status" value="1"/>
</dbReference>
<feature type="chain" id="PRO_5022912878" description="Signal transduction histidine kinase internal region domain-containing protein" evidence="2">
    <location>
        <begin position="23"/>
        <end position="618"/>
    </location>
</feature>
<comment type="caution">
    <text evidence="5">The sequence shown here is derived from an EMBL/GenBank/DDBJ whole genome shotgun (WGS) entry which is preliminary data.</text>
</comment>
<feature type="transmembrane region" description="Helical" evidence="1">
    <location>
        <begin position="283"/>
        <end position="304"/>
    </location>
</feature>
<dbReference type="InterPro" id="IPR011623">
    <property type="entry name" value="7TMR_DISM_rcpt_extracell_dom1"/>
</dbReference>
<feature type="transmembrane region" description="Helical" evidence="1">
    <location>
        <begin position="217"/>
        <end position="239"/>
    </location>
</feature>
<gene>
    <name evidence="5" type="ORF">FVB32_04575</name>
</gene>
<feature type="transmembrane region" description="Helical" evidence="1">
    <location>
        <begin position="374"/>
        <end position="394"/>
    </location>
</feature>
<feature type="transmembrane region" description="Helical" evidence="1">
    <location>
        <begin position="251"/>
        <end position="271"/>
    </location>
</feature>
<dbReference type="GO" id="GO:0016020">
    <property type="term" value="C:membrane"/>
    <property type="evidence" value="ECO:0007669"/>
    <property type="project" value="InterPro"/>
</dbReference>
<dbReference type="GO" id="GO:0000155">
    <property type="term" value="F:phosphorelay sensor kinase activity"/>
    <property type="evidence" value="ECO:0007669"/>
    <property type="project" value="InterPro"/>
</dbReference>
<feature type="domain" description="Signal transduction histidine kinase internal region" evidence="3">
    <location>
        <begin position="415"/>
        <end position="492"/>
    </location>
</feature>
<evidence type="ECO:0000259" key="4">
    <source>
        <dbReference type="Pfam" id="PF07695"/>
    </source>
</evidence>
<keyword evidence="1" id="KW-0812">Transmembrane</keyword>
<evidence type="ECO:0000256" key="1">
    <source>
        <dbReference type="SAM" id="Phobius"/>
    </source>
</evidence>
<dbReference type="Pfam" id="PF06580">
    <property type="entry name" value="His_kinase"/>
    <property type="match status" value="1"/>
</dbReference>
<feature type="domain" description="7TM-DISM receptor extracellular" evidence="4">
    <location>
        <begin position="192"/>
        <end position="393"/>
    </location>
</feature>
<feature type="transmembrane region" description="Helical" evidence="1">
    <location>
        <begin position="191"/>
        <end position="210"/>
    </location>
</feature>
<dbReference type="InterPro" id="IPR036890">
    <property type="entry name" value="HATPase_C_sf"/>
</dbReference>
<feature type="signal peptide" evidence="2">
    <location>
        <begin position="1"/>
        <end position="22"/>
    </location>
</feature>
<dbReference type="PANTHER" id="PTHR34220">
    <property type="entry name" value="SENSOR HISTIDINE KINASE YPDA"/>
    <property type="match status" value="1"/>
</dbReference>
<organism evidence="5 6">
    <name type="scientific">Flagellimonas hymeniacidonis</name>
    <dbReference type="NCBI Taxonomy" id="2603628"/>
    <lineage>
        <taxon>Bacteria</taxon>
        <taxon>Pseudomonadati</taxon>
        <taxon>Bacteroidota</taxon>
        <taxon>Flavobacteriia</taxon>
        <taxon>Flavobacteriales</taxon>
        <taxon>Flavobacteriaceae</taxon>
        <taxon>Flagellimonas</taxon>
    </lineage>
</organism>
<dbReference type="AlphaFoldDB" id="A0A5C8V9U7"/>
<proteinExistence type="predicted"/>
<dbReference type="RefSeq" id="WP_147741615.1">
    <property type="nucleotide sequence ID" value="NZ_VRUR01000001.1"/>
</dbReference>
<sequence>MHKLLRNILLLTSLHLSVPGFASNTSNSIGKEIAFKVFKAQGDGFTIQHILDSPNVFQKPNDFIEKTNADEVFWIQLDFGPLLDAIKLDSAAYLKLNTFDYGDLFYQKDSVIAKKSIGQFNKNNIIQKISTSYYYSFLNLKAEDLIKNRYLILKVRRVTFNEDIKNWHFTYYNLAPDSYMTSSDFSKEVPYYFFAGLCFIMWFSTLSFFFMLRKPEFLYYSIYIIVTFIYVTGNKFGIYQYFFDNNHLTHWISQSFMILANLAYVFFFVNYLRSKKDYPIIHLIAQAVAWLNVITIILIFIIYGTNNITGFIYVLMYAFQVLCVLAILGLIYLLFIGKGPLAYFVALATLAYCIAPIARIYFAEPEDGLFLDSLVYLIVGCSIEMVIFAFGLNYKVHLELVENFQLQQDAFMNKTKALRAQINPHFIFNSLSSIQHLVSRNNKVKTLKYLSKFSRLTRNILESSMETNAMLTEEIKMIQDYLELESLRFDNAFTYKIHVDKNLDANDVEIPFMILQPFVENAIIHGLLPKKYGIKELNINFKKGDNIMICEVDDTGVGRKVATQRLHIYQREKKSRGLEVTRQRLESLGKNPESLQIVDKFDQDNNPLGTKVIINIPI</sequence>
<feature type="transmembrane region" description="Helical" evidence="1">
    <location>
        <begin position="310"/>
        <end position="334"/>
    </location>
</feature>
<keyword evidence="1" id="KW-0472">Membrane</keyword>
<reference evidence="5 6" key="1">
    <citation type="submission" date="2019-08" db="EMBL/GenBank/DDBJ databases">
        <title>Professor.</title>
        <authorList>
            <person name="Park J.S."/>
        </authorList>
    </citation>
    <scope>NUCLEOTIDE SEQUENCE [LARGE SCALE GENOMIC DNA]</scope>
    <source>
        <strain evidence="5 6">176CP5-101</strain>
    </source>
</reference>
<name>A0A5C8V9U7_9FLAO</name>
<keyword evidence="6" id="KW-1185">Reference proteome</keyword>